<sequence>MGCAVGTLPTKLLGLPLVKGRLKKENWDPLVERVEKRLAGWKGRLLSWGGETNHVASSVVQSASVLSIGLQGPSGDAREGRCDSEKVSLEGCRRREENAASRGLGYYLQTQGGGPRGA</sequence>
<name>A0AAV9BRN8_ACOGR</name>
<reference evidence="1" key="1">
    <citation type="journal article" date="2023" name="Nat. Commun.">
        <title>Diploid and tetraploid genomes of Acorus and the evolution of monocots.</title>
        <authorList>
            <person name="Ma L."/>
            <person name="Liu K.W."/>
            <person name="Li Z."/>
            <person name="Hsiao Y.Y."/>
            <person name="Qi Y."/>
            <person name="Fu T."/>
            <person name="Tang G.D."/>
            <person name="Zhang D."/>
            <person name="Sun W.H."/>
            <person name="Liu D.K."/>
            <person name="Li Y."/>
            <person name="Chen G.Z."/>
            <person name="Liu X.D."/>
            <person name="Liao X.Y."/>
            <person name="Jiang Y.T."/>
            <person name="Yu X."/>
            <person name="Hao Y."/>
            <person name="Huang J."/>
            <person name="Zhao X.W."/>
            <person name="Ke S."/>
            <person name="Chen Y.Y."/>
            <person name="Wu W.L."/>
            <person name="Hsu J.L."/>
            <person name="Lin Y.F."/>
            <person name="Huang M.D."/>
            <person name="Li C.Y."/>
            <person name="Huang L."/>
            <person name="Wang Z.W."/>
            <person name="Zhao X."/>
            <person name="Zhong W.Y."/>
            <person name="Peng D.H."/>
            <person name="Ahmad S."/>
            <person name="Lan S."/>
            <person name="Zhang J.S."/>
            <person name="Tsai W.C."/>
            <person name="Van de Peer Y."/>
            <person name="Liu Z.J."/>
        </authorList>
    </citation>
    <scope>NUCLEOTIDE SEQUENCE</scope>
    <source>
        <strain evidence="1">SCP</strain>
    </source>
</reference>
<dbReference type="EMBL" id="JAUJYN010000002">
    <property type="protein sequence ID" value="KAK1278859.1"/>
    <property type="molecule type" value="Genomic_DNA"/>
</dbReference>
<evidence type="ECO:0000313" key="2">
    <source>
        <dbReference type="Proteomes" id="UP001179952"/>
    </source>
</evidence>
<dbReference type="PANTHER" id="PTHR33116">
    <property type="entry name" value="REVERSE TRANSCRIPTASE ZINC-BINDING DOMAIN-CONTAINING PROTEIN-RELATED-RELATED"/>
    <property type="match status" value="1"/>
</dbReference>
<protein>
    <submittedName>
        <fullName evidence="1">Uncharacterized protein</fullName>
    </submittedName>
</protein>
<proteinExistence type="predicted"/>
<keyword evidence="2" id="KW-1185">Reference proteome</keyword>
<organism evidence="1 2">
    <name type="scientific">Acorus gramineus</name>
    <name type="common">Dwarf sweet flag</name>
    <dbReference type="NCBI Taxonomy" id="55184"/>
    <lineage>
        <taxon>Eukaryota</taxon>
        <taxon>Viridiplantae</taxon>
        <taxon>Streptophyta</taxon>
        <taxon>Embryophyta</taxon>
        <taxon>Tracheophyta</taxon>
        <taxon>Spermatophyta</taxon>
        <taxon>Magnoliopsida</taxon>
        <taxon>Liliopsida</taxon>
        <taxon>Acoraceae</taxon>
        <taxon>Acorus</taxon>
    </lineage>
</organism>
<dbReference type="AlphaFoldDB" id="A0AAV9BRN8"/>
<dbReference type="PANTHER" id="PTHR33116:SF78">
    <property type="entry name" value="OS12G0587133 PROTEIN"/>
    <property type="match status" value="1"/>
</dbReference>
<gene>
    <name evidence="1" type="ORF">QJS04_geneDACA024249</name>
</gene>
<reference evidence="1" key="2">
    <citation type="submission" date="2023-06" db="EMBL/GenBank/DDBJ databases">
        <authorList>
            <person name="Ma L."/>
            <person name="Liu K.-W."/>
            <person name="Li Z."/>
            <person name="Hsiao Y.-Y."/>
            <person name="Qi Y."/>
            <person name="Fu T."/>
            <person name="Tang G."/>
            <person name="Zhang D."/>
            <person name="Sun W.-H."/>
            <person name="Liu D.-K."/>
            <person name="Li Y."/>
            <person name="Chen G.-Z."/>
            <person name="Liu X.-D."/>
            <person name="Liao X.-Y."/>
            <person name="Jiang Y.-T."/>
            <person name="Yu X."/>
            <person name="Hao Y."/>
            <person name="Huang J."/>
            <person name="Zhao X.-W."/>
            <person name="Ke S."/>
            <person name="Chen Y.-Y."/>
            <person name="Wu W.-L."/>
            <person name="Hsu J.-L."/>
            <person name="Lin Y.-F."/>
            <person name="Huang M.-D."/>
            <person name="Li C.-Y."/>
            <person name="Huang L."/>
            <person name="Wang Z.-W."/>
            <person name="Zhao X."/>
            <person name="Zhong W.-Y."/>
            <person name="Peng D.-H."/>
            <person name="Ahmad S."/>
            <person name="Lan S."/>
            <person name="Zhang J.-S."/>
            <person name="Tsai W.-C."/>
            <person name="Van De Peer Y."/>
            <person name="Liu Z.-J."/>
        </authorList>
    </citation>
    <scope>NUCLEOTIDE SEQUENCE</scope>
    <source>
        <strain evidence="1">SCP</strain>
        <tissue evidence="1">Leaves</tissue>
    </source>
</reference>
<evidence type="ECO:0000313" key="1">
    <source>
        <dbReference type="EMBL" id="KAK1278859.1"/>
    </source>
</evidence>
<accession>A0AAV9BRN8</accession>
<comment type="caution">
    <text evidence="1">The sequence shown here is derived from an EMBL/GenBank/DDBJ whole genome shotgun (WGS) entry which is preliminary data.</text>
</comment>
<dbReference type="Proteomes" id="UP001179952">
    <property type="component" value="Unassembled WGS sequence"/>
</dbReference>